<evidence type="ECO:0000256" key="1">
    <source>
        <dbReference type="SAM" id="Phobius"/>
    </source>
</evidence>
<keyword evidence="1" id="KW-0472">Membrane</keyword>
<organism evidence="2 3">
    <name type="scientific">Campylobacter massiliensis</name>
    <dbReference type="NCBI Taxonomy" id="2762557"/>
    <lineage>
        <taxon>Bacteria</taxon>
        <taxon>Pseudomonadati</taxon>
        <taxon>Campylobacterota</taxon>
        <taxon>Epsilonproteobacteria</taxon>
        <taxon>Campylobacterales</taxon>
        <taxon>Campylobacteraceae</taxon>
        <taxon>Campylobacter</taxon>
    </lineage>
</organism>
<accession>A0A842JBD4</accession>
<keyword evidence="1" id="KW-0812">Transmembrane</keyword>
<gene>
    <name evidence="2" type="ORF">H7R39_08380</name>
</gene>
<dbReference type="Proteomes" id="UP000552683">
    <property type="component" value="Unassembled WGS sequence"/>
</dbReference>
<evidence type="ECO:0008006" key="4">
    <source>
        <dbReference type="Google" id="ProtNLM"/>
    </source>
</evidence>
<keyword evidence="1" id="KW-1133">Transmembrane helix</keyword>
<feature type="transmembrane region" description="Helical" evidence="1">
    <location>
        <begin position="101"/>
        <end position="129"/>
    </location>
</feature>
<proteinExistence type="predicted"/>
<reference evidence="2 3" key="1">
    <citation type="submission" date="2020-08" db="EMBL/GenBank/DDBJ databases">
        <title>Complete genome and description of Campylobacter massiliensis Marseille-Q3452 sp. nov.</title>
        <authorList>
            <person name="Antezack A."/>
        </authorList>
    </citation>
    <scope>NUCLEOTIDE SEQUENCE [LARGE SCALE GENOMIC DNA]</scope>
    <source>
        <strain evidence="2 3">Marseille-Q3452</strain>
    </source>
</reference>
<evidence type="ECO:0000313" key="3">
    <source>
        <dbReference type="Proteomes" id="UP000552683"/>
    </source>
</evidence>
<dbReference type="AlphaFoldDB" id="A0A842JBD4"/>
<evidence type="ECO:0000313" key="2">
    <source>
        <dbReference type="EMBL" id="MBC2883269.1"/>
    </source>
</evidence>
<feature type="transmembrane region" description="Helical" evidence="1">
    <location>
        <begin position="58"/>
        <end position="81"/>
    </location>
</feature>
<dbReference type="EMBL" id="JACLZK010000002">
    <property type="protein sequence ID" value="MBC2883269.1"/>
    <property type="molecule type" value="Genomic_DNA"/>
</dbReference>
<keyword evidence="3" id="KW-1185">Reference proteome</keyword>
<feature type="transmembrane region" description="Helical" evidence="1">
    <location>
        <begin position="141"/>
        <end position="168"/>
    </location>
</feature>
<protein>
    <recommendedName>
        <fullName evidence="4">Transmembrane protein</fullName>
    </recommendedName>
</protein>
<name>A0A842JBD4_9BACT</name>
<sequence>MAVYFLFALGIFIVPGDILSCCEICREFVNFMKQYFPNIQIFSNVSPFKEEIEFYTSYMWVLGLLWAAEMAFYVTCIYTVFMDTDIDEREDIKKLSWKMLVFRFTFGLFAIYVYYTGYIVTGGVSFMAWNIKIDFATKFEIFQYISLFQSIFSAVGIYLLTSLIYILYYKFFSRKIRNDQI</sequence>
<comment type="caution">
    <text evidence="2">The sequence shown here is derived from an EMBL/GenBank/DDBJ whole genome shotgun (WGS) entry which is preliminary data.</text>
</comment>